<evidence type="ECO:0000313" key="2">
    <source>
        <dbReference type="WBParaSite" id="ES5_v2.g6717.t1"/>
    </source>
</evidence>
<reference evidence="2" key="1">
    <citation type="submission" date="2022-11" db="UniProtKB">
        <authorList>
            <consortium name="WormBaseParasite"/>
        </authorList>
    </citation>
    <scope>IDENTIFICATION</scope>
</reference>
<sequence length="326" mass="36455">MRLLFILSFILLFHAFDFRNINKAQSTTTERPLPPPTQNNGSPLDYDGGSTNGDTASDSVIQLPPAVIEVQALPTDCTKDCYRKLQLSLRTALDASADYVKRYESICSQYDESLQCFKGREHCTTNTYFNAFTSGLKFMCVEQRLAFEANLPCVRKIIDDASKECQGRCNLNQLATGLAVKEVLQKDVKILHLLDTQMARIGMQESCRLTNCFLGCYKARLDSSCEGVAGSLLSEAVLRPFSYPEMNGGEYLNEVFQSFIPQQCNFMGDKKALEALRMDPKLIEQLNNKYHTTTTPASPTAIDPALAEVWKNMGKSPLAMERSEVF</sequence>
<dbReference type="Proteomes" id="UP000887579">
    <property type="component" value="Unplaced"/>
</dbReference>
<accession>A0AC34GQI9</accession>
<protein>
    <submittedName>
        <fullName evidence="2">Chondroitin proteoglycan 4 domain-containing protein</fullName>
    </submittedName>
</protein>
<proteinExistence type="predicted"/>
<name>A0AC34GQI9_9BILA</name>
<evidence type="ECO:0000313" key="1">
    <source>
        <dbReference type="Proteomes" id="UP000887579"/>
    </source>
</evidence>
<dbReference type="WBParaSite" id="ES5_v2.g6717.t1">
    <property type="protein sequence ID" value="ES5_v2.g6717.t1"/>
    <property type="gene ID" value="ES5_v2.g6717"/>
</dbReference>
<organism evidence="1 2">
    <name type="scientific">Panagrolaimus sp. ES5</name>
    <dbReference type="NCBI Taxonomy" id="591445"/>
    <lineage>
        <taxon>Eukaryota</taxon>
        <taxon>Metazoa</taxon>
        <taxon>Ecdysozoa</taxon>
        <taxon>Nematoda</taxon>
        <taxon>Chromadorea</taxon>
        <taxon>Rhabditida</taxon>
        <taxon>Tylenchina</taxon>
        <taxon>Panagrolaimomorpha</taxon>
        <taxon>Panagrolaimoidea</taxon>
        <taxon>Panagrolaimidae</taxon>
        <taxon>Panagrolaimus</taxon>
    </lineage>
</organism>